<comment type="caution">
    <text evidence="2">The sequence shown here is derived from an EMBL/GenBank/DDBJ whole genome shotgun (WGS) entry which is preliminary data.</text>
</comment>
<keyword evidence="1" id="KW-0812">Transmembrane</keyword>
<reference evidence="2 3" key="1">
    <citation type="submission" date="2024-10" db="EMBL/GenBank/DDBJ databases">
        <authorList>
            <person name="Kim D."/>
        </authorList>
    </citation>
    <scope>NUCLEOTIDE SEQUENCE [LARGE SCALE GENOMIC DNA]</scope>
    <source>
        <strain evidence="2">BH-2024</strain>
    </source>
</reference>
<dbReference type="EMBL" id="JBICBT010000809">
    <property type="protein sequence ID" value="KAL3099373.1"/>
    <property type="molecule type" value="Genomic_DNA"/>
</dbReference>
<dbReference type="AlphaFoldDB" id="A0ABD2K954"/>
<protein>
    <recommendedName>
        <fullName evidence="4">Effector protein</fullName>
    </recommendedName>
</protein>
<keyword evidence="1" id="KW-1133">Transmembrane helix</keyword>
<keyword evidence="1" id="KW-0472">Membrane</keyword>
<accession>A0ABD2K954</accession>
<evidence type="ECO:0000313" key="3">
    <source>
        <dbReference type="Proteomes" id="UP001620626"/>
    </source>
</evidence>
<gene>
    <name evidence="2" type="ORF">niasHT_022116</name>
</gene>
<evidence type="ECO:0000313" key="2">
    <source>
        <dbReference type="EMBL" id="KAL3099373.1"/>
    </source>
</evidence>
<name>A0ABD2K954_9BILA</name>
<feature type="transmembrane region" description="Helical" evidence="1">
    <location>
        <begin position="7"/>
        <end position="27"/>
    </location>
</feature>
<organism evidence="2 3">
    <name type="scientific">Heterodera trifolii</name>
    <dbReference type="NCBI Taxonomy" id="157864"/>
    <lineage>
        <taxon>Eukaryota</taxon>
        <taxon>Metazoa</taxon>
        <taxon>Ecdysozoa</taxon>
        <taxon>Nematoda</taxon>
        <taxon>Chromadorea</taxon>
        <taxon>Rhabditida</taxon>
        <taxon>Tylenchina</taxon>
        <taxon>Tylenchomorpha</taxon>
        <taxon>Tylenchoidea</taxon>
        <taxon>Heteroderidae</taxon>
        <taxon>Heteroderinae</taxon>
        <taxon>Heterodera</taxon>
    </lineage>
</organism>
<dbReference type="Proteomes" id="UP001620626">
    <property type="component" value="Unassembled WGS sequence"/>
</dbReference>
<sequence length="167" mass="19580">MYKRNCFQSFCFILFFISRYFLFFQFFPLPIHRPPWIAPDEDICSSLRWVSTLANGTTWRSMCGRLARKSRINMYMCSGPLYLTKMETDVALNVKYKVIGHSRVDDGFFKVVLIERTVDNFELELDLLQNALFPDEKLLITDFLLLSLDTTKLRPTCSVLTTCPMRC</sequence>
<proteinExistence type="predicted"/>
<keyword evidence="3" id="KW-1185">Reference proteome</keyword>
<evidence type="ECO:0000256" key="1">
    <source>
        <dbReference type="SAM" id="Phobius"/>
    </source>
</evidence>
<evidence type="ECO:0008006" key="4">
    <source>
        <dbReference type="Google" id="ProtNLM"/>
    </source>
</evidence>